<dbReference type="InterPro" id="IPR013083">
    <property type="entry name" value="Znf_RING/FYVE/PHD"/>
</dbReference>
<sequence>MIRSSSSITGHLNDDNPARIIFKEIQNITPIEQCEQNLKLPFVSIKKSESMTSDEINNSENTRIIDFGPSYFENEDSLTSEETLSDVGDLSQTLTINSDDKFLEQIDQYLVSNNGTFLIDEEKFEISQELLLKSIDIVETFNQVLYSIYSCQIAIEKLNLKFFIKSVLHSVRENSYFVSTVKTLIRILIHSEVKSLGKIQIIFESYKNSNIPAIDKSAILTKNSSYIEQQIDTASHLNELSTNDKFKKSNYDSKLEDLDKNINVERCKLQDLKYKYELNRFKLDNISKYLLENDESLIKNHLSDIKDKMESHERAIEESKQQMESMLRCQPFCTIDLDGHNVCLYFWRFNCLKNFLCVEKRFKSDNYRFENGSFDFAKEKSEWFLICDRSCIIELKKKITANICDLNFENTILKIIASTLINCSFIEHKEESTNEMTENGEDSTIISLLTVFKQRILDANFLFFKTNFDRVNNSITSYAINESYYKFNEIMSKISDSSKTEKEDKVNNYIELTIALYKMIDQKFLTYKFPSNFGPLWLNMVASSKSVDNINLCLLFLDLNVLWEKKISDTSSHCLICRHTSFSHILNLKITCSDCHLSYHVDCLVENSDKTTLDSNNNPFSIKLFKNKAKYFCSSCNEKSVEKIKTETELKLQEIDDEVSQLSTIKINRYSLRLNKQRVTNLDKSSSEESIDLKSKKRKKKKEKNDEIWKPVVASENELEDLDIKRARLGLRIRPKTTNPRLINRLVSLSSTLNIQKLLDMSCNCPFLLNFNSRKIKLFHYKILNDRFDLKIYLKLKFAFRSRSIFKGLNIIAYYFNFIEVLGLKLLQSTMLY</sequence>
<evidence type="ECO:0000313" key="3">
    <source>
        <dbReference type="Proteomes" id="UP000276133"/>
    </source>
</evidence>
<name>A0A3M7SP98_BRAPC</name>
<dbReference type="OrthoDB" id="10633561at2759"/>
<organism evidence="2 3">
    <name type="scientific">Brachionus plicatilis</name>
    <name type="common">Marine rotifer</name>
    <name type="synonym">Brachionus muelleri</name>
    <dbReference type="NCBI Taxonomy" id="10195"/>
    <lineage>
        <taxon>Eukaryota</taxon>
        <taxon>Metazoa</taxon>
        <taxon>Spiralia</taxon>
        <taxon>Gnathifera</taxon>
        <taxon>Rotifera</taxon>
        <taxon>Eurotatoria</taxon>
        <taxon>Monogononta</taxon>
        <taxon>Pseudotrocha</taxon>
        <taxon>Ploima</taxon>
        <taxon>Brachionidae</taxon>
        <taxon>Brachionus</taxon>
    </lineage>
</organism>
<protein>
    <recommendedName>
        <fullName evidence="4">PHD-type domain-containing protein</fullName>
    </recommendedName>
</protein>
<proteinExistence type="predicted"/>
<keyword evidence="3" id="KW-1185">Reference proteome</keyword>
<evidence type="ECO:0008006" key="4">
    <source>
        <dbReference type="Google" id="ProtNLM"/>
    </source>
</evidence>
<evidence type="ECO:0000256" key="1">
    <source>
        <dbReference type="SAM" id="Coils"/>
    </source>
</evidence>
<feature type="coiled-coil region" evidence="1">
    <location>
        <begin position="302"/>
        <end position="329"/>
    </location>
</feature>
<dbReference type="Proteomes" id="UP000276133">
    <property type="component" value="Unassembled WGS sequence"/>
</dbReference>
<evidence type="ECO:0000313" key="2">
    <source>
        <dbReference type="EMBL" id="RNA37633.1"/>
    </source>
</evidence>
<reference evidence="2 3" key="1">
    <citation type="journal article" date="2018" name="Sci. Rep.">
        <title>Genomic signatures of local adaptation to the degree of environmental predictability in rotifers.</title>
        <authorList>
            <person name="Franch-Gras L."/>
            <person name="Hahn C."/>
            <person name="Garcia-Roger E.M."/>
            <person name="Carmona M.J."/>
            <person name="Serra M."/>
            <person name="Gomez A."/>
        </authorList>
    </citation>
    <scope>NUCLEOTIDE SEQUENCE [LARGE SCALE GENOMIC DNA]</scope>
    <source>
        <strain evidence="2">HYR1</strain>
    </source>
</reference>
<dbReference type="AlphaFoldDB" id="A0A3M7SP98"/>
<gene>
    <name evidence="2" type="ORF">BpHYR1_026974</name>
</gene>
<comment type="caution">
    <text evidence="2">The sequence shown here is derived from an EMBL/GenBank/DDBJ whole genome shotgun (WGS) entry which is preliminary data.</text>
</comment>
<dbReference type="EMBL" id="REGN01001010">
    <property type="protein sequence ID" value="RNA37633.1"/>
    <property type="molecule type" value="Genomic_DNA"/>
</dbReference>
<dbReference type="Gene3D" id="3.30.40.10">
    <property type="entry name" value="Zinc/RING finger domain, C3HC4 (zinc finger)"/>
    <property type="match status" value="1"/>
</dbReference>
<keyword evidence="1" id="KW-0175">Coiled coil</keyword>
<accession>A0A3M7SP98</accession>